<proteinExistence type="predicted"/>
<gene>
    <name evidence="1" type="ORF">SAMN05444274_10369</name>
</gene>
<evidence type="ECO:0000313" key="1">
    <source>
        <dbReference type="EMBL" id="SHE95173.1"/>
    </source>
</evidence>
<accession>A0A1M4XPI1</accession>
<dbReference type="Proteomes" id="UP000184164">
    <property type="component" value="Unassembled WGS sequence"/>
</dbReference>
<dbReference type="EMBL" id="FQUM01000003">
    <property type="protein sequence ID" value="SHE95173.1"/>
    <property type="molecule type" value="Genomic_DNA"/>
</dbReference>
<dbReference type="OrthoDB" id="5187906at2"/>
<evidence type="ECO:0000313" key="2">
    <source>
        <dbReference type="Proteomes" id="UP000184164"/>
    </source>
</evidence>
<protein>
    <recommendedName>
        <fullName evidence="3">DUF2116 family Zn-ribbon domain-containing protein</fullName>
    </recommendedName>
</protein>
<name>A0A1M4XPI1_9BACT</name>
<dbReference type="RefSeq" id="WP_073000030.1">
    <property type="nucleotide sequence ID" value="NZ_FQUM01000003.1"/>
</dbReference>
<evidence type="ECO:0008006" key="3">
    <source>
        <dbReference type="Google" id="ProtNLM"/>
    </source>
</evidence>
<dbReference type="AlphaFoldDB" id="A0A1M4XPI1"/>
<keyword evidence="2" id="KW-1185">Reference proteome</keyword>
<organism evidence="1 2">
    <name type="scientific">Mariniphaga anaerophila</name>
    <dbReference type="NCBI Taxonomy" id="1484053"/>
    <lineage>
        <taxon>Bacteria</taxon>
        <taxon>Pseudomonadati</taxon>
        <taxon>Bacteroidota</taxon>
        <taxon>Bacteroidia</taxon>
        <taxon>Marinilabiliales</taxon>
        <taxon>Prolixibacteraceae</taxon>
        <taxon>Mariniphaga</taxon>
    </lineage>
</organism>
<sequence>MEERKCMECGEQLRGRADQKFCSDACRNAFNNKKMGDTTNYMRKINRILKKNHSILIELNPDEKTTTFKGVLAKQGFNFNYFTHIYKTRNGRVYYFCYDQGFSALENNKFLLVKKEG</sequence>
<reference evidence="1 2" key="1">
    <citation type="submission" date="2016-11" db="EMBL/GenBank/DDBJ databases">
        <authorList>
            <person name="Jaros S."/>
            <person name="Januszkiewicz K."/>
            <person name="Wedrychowicz H."/>
        </authorList>
    </citation>
    <scope>NUCLEOTIDE SEQUENCE [LARGE SCALE GENOMIC DNA]</scope>
    <source>
        <strain evidence="1 2">DSM 26910</strain>
    </source>
</reference>
<dbReference type="STRING" id="1484053.SAMN05444274_10369"/>